<dbReference type="OMA" id="QMEIEPV"/>
<feature type="region of interest" description="Disordered" evidence="1">
    <location>
        <begin position="89"/>
        <end position="113"/>
    </location>
</feature>
<evidence type="ECO:0000313" key="3">
    <source>
        <dbReference type="Proteomes" id="UP000316621"/>
    </source>
</evidence>
<dbReference type="EMBL" id="CM010720">
    <property type="protein sequence ID" value="RZC64908.1"/>
    <property type="molecule type" value="Genomic_DNA"/>
</dbReference>
<dbReference type="OrthoDB" id="1922182at2759"/>
<accession>A0A4Y7JYR0</accession>
<proteinExistence type="predicted"/>
<name>A0A4Y7JYR0_PAPSO</name>
<dbReference type="Gramene" id="RZC64908">
    <property type="protein sequence ID" value="RZC64908"/>
    <property type="gene ID" value="C5167_008599"/>
</dbReference>
<gene>
    <name evidence="2" type="ORF">C5167_008599</name>
</gene>
<evidence type="ECO:0000313" key="2">
    <source>
        <dbReference type="EMBL" id="RZC64908.1"/>
    </source>
</evidence>
<dbReference type="Proteomes" id="UP000316621">
    <property type="component" value="Chromosome 6"/>
</dbReference>
<reference evidence="2 3" key="1">
    <citation type="journal article" date="2018" name="Science">
        <title>The opium poppy genome and morphinan production.</title>
        <authorList>
            <person name="Guo L."/>
            <person name="Winzer T."/>
            <person name="Yang X."/>
            <person name="Li Y."/>
            <person name="Ning Z."/>
            <person name="He Z."/>
            <person name="Teodor R."/>
            <person name="Lu Y."/>
            <person name="Bowser T.A."/>
            <person name="Graham I.A."/>
            <person name="Ye K."/>
        </authorList>
    </citation>
    <scope>NUCLEOTIDE SEQUENCE [LARGE SCALE GENOMIC DNA]</scope>
    <source>
        <strain evidence="3">cv. HN1</strain>
        <tissue evidence="2">Leaves</tissue>
    </source>
</reference>
<evidence type="ECO:0000256" key="1">
    <source>
        <dbReference type="SAM" id="MobiDB-lite"/>
    </source>
</evidence>
<protein>
    <submittedName>
        <fullName evidence="2">Uncharacterized protein</fullName>
    </submittedName>
</protein>
<organism evidence="2 3">
    <name type="scientific">Papaver somniferum</name>
    <name type="common">Opium poppy</name>
    <dbReference type="NCBI Taxonomy" id="3469"/>
    <lineage>
        <taxon>Eukaryota</taxon>
        <taxon>Viridiplantae</taxon>
        <taxon>Streptophyta</taxon>
        <taxon>Embryophyta</taxon>
        <taxon>Tracheophyta</taxon>
        <taxon>Spermatophyta</taxon>
        <taxon>Magnoliopsida</taxon>
        <taxon>Ranunculales</taxon>
        <taxon>Papaveraceae</taxon>
        <taxon>Papaveroideae</taxon>
        <taxon>Papaver</taxon>
    </lineage>
</organism>
<dbReference type="AlphaFoldDB" id="A0A4Y7JYR0"/>
<feature type="region of interest" description="Disordered" evidence="1">
    <location>
        <begin position="40"/>
        <end position="60"/>
    </location>
</feature>
<dbReference type="PANTHER" id="PTHR36320">
    <property type="entry name" value="OS04G0611300 PROTEIN"/>
    <property type="match status" value="1"/>
</dbReference>
<keyword evidence="3" id="KW-1185">Reference proteome</keyword>
<dbReference type="PANTHER" id="PTHR36320:SF1">
    <property type="entry name" value="OS04G0611300 PROTEIN"/>
    <property type="match status" value="1"/>
</dbReference>
<sequence>MAKSLRSKREKRLRSIRREITEPFHEKKEVAKYAATQAAMNAPKLPVRPYTKHDKNPMEITTDTTITNSSMDVEMGDAGNKSLKVIGKKMKKKFKIGRGKKQGQGKVRRKHNI</sequence>